<proteinExistence type="predicted"/>
<sequence>MNTGMNSNLDIIPQKELLDLLGYKSPESLRTLLKRDETAPRPFKPSGRKVFFIRSEVESWLESKKASRG</sequence>
<comment type="caution">
    <text evidence="1">The sequence shown here is derived from an EMBL/GenBank/DDBJ whole genome shotgun (WGS) entry which is preliminary data.</text>
</comment>
<protein>
    <submittedName>
        <fullName evidence="1">AlpA family transcriptional regulator</fullName>
    </submittedName>
</protein>
<dbReference type="OrthoDB" id="6697886at2"/>
<evidence type="ECO:0000313" key="1">
    <source>
        <dbReference type="EMBL" id="RKS84678.1"/>
    </source>
</evidence>
<dbReference type="EMBL" id="RBWY01000004">
    <property type="protein sequence ID" value="RKS84678.1"/>
    <property type="molecule type" value="Genomic_DNA"/>
</dbReference>
<reference evidence="1 2" key="1">
    <citation type="submission" date="2018-10" db="EMBL/GenBank/DDBJ databases">
        <title>Genomic Encyclopedia of Type Strains, Phase IV (KMG-IV): sequencing the most valuable type-strain genomes for metagenomic binning, comparative biology and taxonomic classification.</title>
        <authorList>
            <person name="Goeker M."/>
        </authorList>
    </citation>
    <scope>NUCLEOTIDE SEQUENCE [LARGE SCALE GENOMIC DNA]</scope>
    <source>
        <strain evidence="1 2">DSM 22228</strain>
    </source>
</reference>
<name>A0A495RCD7_9GAMM</name>
<dbReference type="Proteomes" id="UP000278542">
    <property type="component" value="Unassembled WGS sequence"/>
</dbReference>
<dbReference type="RefSeq" id="WP_147405434.1">
    <property type="nucleotide sequence ID" value="NZ_RBWY01000004.1"/>
</dbReference>
<keyword evidence="2" id="KW-1185">Reference proteome</keyword>
<organism evidence="1 2">
    <name type="scientific">Orbus hercynius</name>
    <dbReference type="NCBI Taxonomy" id="593135"/>
    <lineage>
        <taxon>Bacteria</taxon>
        <taxon>Pseudomonadati</taxon>
        <taxon>Pseudomonadota</taxon>
        <taxon>Gammaproteobacteria</taxon>
        <taxon>Orbales</taxon>
        <taxon>Orbaceae</taxon>
        <taxon>Orbus</taxon>
    </lineage>
</organism>
<accession>A0A495RCD7</accession>
<gene>
    <name evidence="1" type="ORF">DES39_1890</name>
</gene>
<evidence type="ECO:0000313" key="2">
    <source>
        <dbReference type="Proteomes" id="UP000278542"/>
    </source>
</evidence>
<dbReference type="AlphaFoldDB" id="A0A495RCD7"/>